<protein>
    <submittedName>
        <fullName evidence="3">Mercuric reductase (Hg(II) reductase)</fullName>
        <ecNumber evidence="3">1.16.1.1</ecNumber>
    </submittedName>
</protein>
<name>E6PCI9_9ZZZZ</name>
<keyword evidence="3" id="KW-0560">Oxidoreductase</keyword>
<gene>
    <name evidence="3" type="ORF">CARN1_2060</name>
</gene>
<sequence length="66" mass="7135">MTQAIEITGMTCENCARHVKEALEGLPGVQNVKVDLAQHSAHFEAERAIDREKIAAVLDEAGYALA</sequence>
<dbReference type="EMBL" id="CABL01000001">
    <property type="protein sequence ID" value="CBH74173.1"/>
    <property type="molecule type" value="Genomic_DNA"/>
</dbReference>
<comment type="caution">
    <text evidence="3">The sequence shown here is derived from an EMBL/GenBank/DDBJ whole genome shotgun (WGS) entry which is preliminary data.</text>
</comment>
<keyword evidence="1" id="KW-0479">Metal-binding</keyword>
<dbReference type="PROSITE" id="PS50846">
    <property type="entry name" value="HMA_2"/>
    <property type="match status" value="1"/>
</dbReference>
<evidence type="ECO:0000256" key="1">
    <source>
        <dbReference type="ARBA" id="ARBA00022723"/>
    </source>
</evidence>
<accession>E6PCI9</accession>
<dbReference type="InterPro" id="IPR036163">
    <property type="entry name" value="HMA_dom_sf"/>
</dbReference>
<dbReference type="PROSITE" id="PS01047">
    <property type="entry name" value="HMA_1"/>
    <property type="match status" value="1"/>
</dbReference>
<dbReference type="Pfam" id="PF00403">
    <property type="entry name" value="HMA"/>
    <property type="match status" value="1"/>
</dbReference>
<evidence type="ECO:0000313" key="3">
    <source>
        <dbReference type="EMBL" id="CBH74173.1"/>
    </source>
</evidence>
<dbReference type="AlphaFoldDB" id="E6PCI9"/>
<dbReference type="GO" id="GO:0016152">
    <property type="term" value="F:mercury (II) reductase (NADP+) activity"/>
    <property type="evidence" value="ECO:0007669"/>
    <property type="project" value="UniProtKB-EC"/>
</dbReference>
<dbReference type="FunFam" id="3.30.70.100:FF:000001">
    <property type="entry name" value="ATPase copper transporting beta"/>
    <property type="match status" value="1"/>
</dbReference>
<dbReference type="InterPro" id="IPR006121">
    <property type="entry name" value="HMA_dom"/>
</dbReference>
<feature type="domain" description="HMA" evidence="2">
    <location>
        <begin position="1"/>
        <end position="66"/>
    </location>
</feature>
<dbReference type="InterPro" id="IPR017969">
    <property type="entry name" value="Heavy-metal-associated_CS"/>
</dbReference>
<dbReference type="SUPFAM" id="SSF55008">
    <property type="entry name" value="HMA, heavy metal-associated domain"/>
    <property type="match status" value="1"/>
</dbReference>
<proteinExistence type="predicted"/>
<organism evidence="3">
    <name type="scientific">mine drainage metagenome</name>
    <dbReference type="NCBI Taxonomy" id="410659"/>
    <lineage>
        <taxon>unclassified sequences</taxon>
        <taxon>metagenomes</taxon>
        <taxon>ecological metagenomes</taxon>
    </lineage>
</organism>
<dbReference type="Gene3D" id="3.30.70.100">
    <property type="match status" value="1"/>
</dbReference>
<dbReference type="GO" id="GO:0046872">
    <property type="term" value="F:metal ion binding"/>
    <property type="evidence" value="ECO:0007669"/>
    <property type="project" value="UniProtKB-KW"/>
</dbReference>
<dbReference type="CDD" id="cd00371">
    <property type="entry name" value="HMA"/>
    <property type="match status" value="1"/>
</dbReference>
<dbReference type="EC" id="1.16.1.1" evidence="3"/>
<evidence type="ECO:0000259" key="2">
    <source>
        <dbReference type="PROSITE" id="PS50846"/>
    </source>
</evidence>
<reference evidence="3" key="1">
    <citation type="submission" date="2009-10" db="EMBL/GenBank/DDBJ databases">
        <title>Diversity of trophic interactions inside an arsenic-rich microbial ecosystem.</title>
        <authorList>
            <person name="Bertin P.N."/>
            <person name="Heinrich-Salmeron A."/>
            <person name="Pelletier E."/>
            <person name="Goulhen-Chollet F."/>
            <person name="Arsene-Ploetze F."/>
            <person name="Gallien S."/>
            <person name="Calteau A."/>
            <person name="Vallenet D."/>
            <person name="Casiot C."/>
            <person name="Chane-Woon-Ming B."/>
            <person name="Giloteaux L."/>
            <person name="Barakat M."/>
            <person name="Bonnefoy V."/>
            <person name="Bruneel O."/>
            <person name="Chandler M."/>
            <person name="Cleiss J."/>
            <person name="Duran R."/>
            <person name="Elbaz-Poulichet F."/>
            <person name="Fonknechten N."/>
            <person name="Lauga B."/>
            <person name="Mornico D."/>
            <person name="Ortet P."/>
            <person name="Schaeffer C."/>
            <person name="Siguier P."/>
            <person name="Alexander Thil Smith A."/>
            <person name="Van Dorsselaer A."/>
            <person name="Weissenbach J."/>
            <person name="Medigue C."/>
            <person name="Le Paslier D."/>
        </authorList>
    </citation>
    <scope>NUCLEOTIDE SEQUENCE</scope>
</reference>